<feature type="domain" description="PH" evidence="7">
    <location>
        <begin position="765"/>
        <end position="866"/>
    </location>
</feature>
<feature type="compositionally biased region" description="Low complexity" evidence="6">
    <location>
        <begin position="580"/>
        <end position="595"/>
    </location>
</feature>
<evidence type="ECO:0000256" key="5">
    <source>
        <dbReference type="PROSITE-ProRule" id="PRU00288"/>
    </source>
</evidence>
<sequence length="1845" mass="206342">MDEQEDDNVYSVPPVRSRDDVVPPLQIVPQEECERSPPPVLLPKRGNNSVRVKSIVLDPQTTGLMPRPAPRMSSRKASVDSSLSDSTEGGATPELKSTSNTFFSKSLDVAASPLDDVFSSPTLGAEAKFATPVPQQRRSSRGSLVKDSPAEVVSAASVSTSSAPSAGPMSPPSASVKSPPIAAPRPVPRPRTKVSSSNLHKNVLETISSDNLSSSLPDSVGGVGKSASDNTLQSSQSFNNHPQPRTIRQNSNKSWDTRYSLPPDPDSIESMLDEEIQKKYGALTNMEPLANQEAENGSDNEEGDVYISADTVLNLAPANSRPRPPKPHGAPPPPPKPHGISSEAPSYLPMVSKHRPAGEKPAVAPQPPQRAQESLNELNLFQNSDSKFNIGSDLLSESSTDEINNGQDDGSLFQNPSTPRPFDPQPFKTALSNILPSQASDESEDAVKSVAQAFDFRDIDPLWEDKTKDEKAVINTSKTAVEELGSMSNEFPVDWDQAFKNPAETDETIIDTQNTYAEPDDLSYPYSKPHRKSPPTPPKKPLPSSESFHYEPPMAPPPPFPREQNRIPEPRPPPVPPRPTAAATAAGTSSHGSPANLPLEIPTHSESVSSNIFNELPTPVFSGDPLMDPFQDSGFGDVCRNFNQTQQETTQSNPKPIPPIPILPASSSPVPKLPVSSSPAAEPCRDTTYEFAAALPTEEFGPERISRFVIPPPGAEAQAFRVAGKELSDSTDSECVEEQPEGGMGWIGHVGLPIVAPDSVISPRKNTRYGYLYKQGGYKANKGWKKRWVVFNGTSLSYYVNNTSQVSKRVIPVSCMTDVESDIKQNDKNSFKFKVVTTLKNRVFVFSAENLEDCLTWASVLMAAITEHKRSEINEGTQVERPDREGFIKFGTGVKHYVAIWGAMLKYFHSFEDFQMNSPVHEIDMKVASVKVHDRKKFKLQLRTHYKFFDLTFESDREMQQWRMAMEDAIAEGLGDNTVVEKVYHNLSNKQCADCNADNPDWASINLGIVLCKNCAGIHRMFDYRVSKIRSLRMDTRVWTPSLTELLIIVGNANSNTFWEHRLPPNLKLKPTDTMDKRKEIITAKYLKKKFCDLHPIASMGATALGEELLNTATRDNVLETLKVLFSGADVVSRRDGHGETAYDLAKENGHRLVMELLYQNGGDPQSQSGTSDDETDYSFVWNRLREDVRLQGFLNKTGPVGRTFERRWCVLEHGALTYYLNEKSVTSKGSVDRKDMYMIQEVITDRIGYQFDLSTSIRENRLFTFSSDCKDDAGEWVRTIAKLMAPVAVMEHVGMIDIKFAGYAHMKESLVDEWHESFLVFSWRGLNFMNTDLKFDYLDLRKASSIKMQDSSNGFQKKGPCFVIGTTRRSLYIQAPLTRDTEKMFVALRDGVTGSGSTLNDQALTQNNVPVIVDKCLTHIYMMGLDEKGIYRNSAQQTRIRALLDQFKKDAGSVTLTDYTVHEVANGLKRFLRELDDSVFERINYTSWINMAGCKDEKNRLAWYKYYIDKMPLVNYHTLKRVLLHLLTVSQREGENMMGITNLATCFAPSLLRTENDQPNLMSDITSKEIAIIVDLLRNTNYFFQIDDEQLAIEGKINKAAAEIEEIMKGKRQSMTPSIQSTLCEFFILSREGQSINIQVTEDMTAEGAVNYVKRKNAIPEMGKCVLHELLFKGDLERPLFPEDKLLETLNLWGEWEDWVRQDNSCCLCVRDDEMLEKLDASYSASTMLSARLQYAECKAKSKFKKYHVEFKQYRLVISSSPKSSSEVAGWNVEDITIYIGHQPKKSTPTRYCITFLVKGEKTRDKGKDVFGHCLCFDSEEELYRWAACLYVAQYPTGLFSWNR</sequence>
<protein>
    <submittedName>
        <fullName evidence="11">Arf-GAP with Rho-GAP domain, ANK repeat and PH domain-containing protein 1</fullName>
    </submittedName>
</protein>
<feature type="domain" description="PH" evidence="7">
    <location>
        <begin position="881"/>
        <end position="971"/>
    </location>
</feature>
<accession>A0ABM1VRD1</accession>
<keyword evidence="10" id="KW-1185">Reference proteome</keyword>
<dbReference type="SUPFAM" id="SSF57863">
    <property type="entry name" value="ArfGap/RecO-like zinc finger"/>
    <property type="match status" value="1"/>
</dbReference>
<dbReference type="InterPro" id="IPR037278">
    <property type="entry name" value="ARFGAP/RecO"/>
</dbReference>
<dbReference type="SUPFAM" id="SSF48403">
    <property type="entry name" value="Ankyrin repeat"/>
    <property type="match status" value="1"/>
</dbReference>
<dbReference type="InterPro" id="IPR001849">
    <property type="entry name" value="PH_domain"/>
</dbReference>
<dbReference type="Gene3D" id="1.10.555.10">
    <property type="entry name" value="Rho GTPase activation protein"/>
    <property type="match status" value="1"/>
</dbReference>
<dbReference type="CDD" id="cd17113">
    <property type="entry name" value="RA_ARAPs"/>
    <property type="match status" value="1"/>
</dbReference>
<dbReference type="GeneID" id="101849916"/>
<dbReference type="InterPro" id="IPR002110">
    <property type="entry name" value="Ankyrin_rpt"/>
</dbReference>
<dbReference type="InterPro" id="IPR000198">
    <property type="entry name" value="RhoGAP_dom"/>
</dbReference>
<dbReference type="InterPro" id="IPR011993">
    <property type="entry name" value="PH-like_dom_sf"/>
</dbReference>
<dbReference type="SUPFAM" id="SSF54236">
    <property type="entry name" value="Ubiquitin-like"/>
    <property type="match status" value="1"/>
</dbReference>
<feature type="region of interest" description="Disordered" evidence="6">
    <location>
        <begin position="1"/>
        <end position="101"/>
    </location>
</feature>
<keyword evidence="2" id="KW-0479">Metal-binding</keyword>
<keyword evidence="5" id="KW-0863">Zinc-finger</keyword>
<evidence type="ECO:0000313" key="11">
    <source>
        <dbReference type="RefSeq" id="XP_035824973.1"/>
    </source>
</evidence>
<feature type="compositionally biased region" description="Polar residues" evidence="6">
    <location>
        <begin position="227"/>
        <end position="254"/>
    </location>
</feature>
<evidence type="ECO:0000259" key="8">
    <source>
        <dbReference type="PROSITE" id="PS50115"/>
    </source>
</evidence>
<dbReference type="SMART" id="SM00233">
    <property type="entry name" value="PH"/>
    <property type="match status" value="5"/>
</dbReference>
<feature type="domain" description="PH" evidence="7">
    <location>
        <begin position="1188"/>
        <end position="1286"/>
    </location>
</feature>
<dbReference type="Gene3D" id="3.10.20.90">
    <property type="entry name" value="Phosphatidylinositol 3-kinase Catalytic Subunit, Chain A, domain 1"/>
    <property type="match status" value="1"/>
</dbReference>
<gene>
    <name evidence="11" type="primary">LOC101849916</name>
</gene>
<dbReference type="PRINTS" id="PR00405">
    <property type="entry name" value="REVINTRACTNG"/>
</dbReference>
<dbReference type="PROSITE" id="PS50088">
    <property type="entry name" value="ANK_REPEAT"/>
    <property type="match status" value="1"/>
</dbReference>
<feature type="domain" description="Rho-GAP" evidence="9">
    <location>
        <begin position="1398"/>
        <end position="1585"/>
    </location>
</feature>
<evidence type="ECO:0000313" key="10">
    <source>
        <dbReference type="Proteomes" id="UP000694888"/>
    </source>
</evidence>
<dbReference type="PANTHER" id="PTHR45899:SF2">
    <property type="entry name" value="RHO GTPASE ACTIVATING PROTEIN AT 15B, ISOFORM C"/>
    <property type="match status" value="1"/>
</dbReference>
<feature type="repeat" description="ANK" evidence="4">
    <location>
        <begin position="1138"/>
        <end position="1170"/>
    </location>
</feature>
<feature type="compositionally biased region" description="Pro residues" evidence="6">
    <location>
        <begin position="327"/>
        <end position="337"/>
    </location>
</feature>
<evidence type="ECO:0000256" key="6">
    <source>
        <dbReference type="SAM" id="MobiDB-lite"/>
    </source>
</evidence>
<dbReference type="Pfam" id="PF00620">
    <property type="entry name" value="RhoGAP"/>
    <property type="match status" value="1"/>
</dbReference>
<dbReference type="InterPro" id="IPR001164">
    <property type="entry name" value="ArfGAP_dom"/>
</dbReference>
<dbReference type="PROSITE" id="PS50115">
    <property type="entry name" value="ARFGAP"/>
    <property type="match status" value="1"/>
</dbReference>
<dbReference type="PROSITE" id="PS50003">
    <property type="entry name" value="PH_DOMAIN"/>
    <property type="match status" value="3"/>
</dbReference>
<dbReference type="Gene3D" id="2.30.29.30">
    <property type="entry name" value="Pleckstrin-homology domain (PH domain)/Phosphotyrosine-binding domain (PTB)"/>
    <property type="match status" value="4"/>
</dbReference>
<name>A0ABM1VRD1_APLCA</name>
<dbReference type="Gene3D" id="1.10.220.150">
    <property type="entry name" value="Arf GTPase activating protein"/>
    <property type="match status" value="1"/>
</dbReference>
<evidence type="ECO:0000256" key="3">
    <source>
        <dbReference type="ARBA" id="ARBA00022833"/>
    </source>
</evidence>
<dbReference type="InterPro" id="IPR036770">
    <property type="entry name" value="Ankyrin_rpt-contain_sf"/>
</dbReference>
<feature type="compositionally biased region" description="Polar residues" evidence="6">
    <location>
        <begin position="75"/>
        <end position="101"/>
    </location>
</feature>
<feature type="region of interest" description="Disordered" evidence="6">
    <location>
        <begin position="114"/>
        <end position="271"/>
    </location>
</feature>
<feature type="region of interest" description="Disordered" evidence="6">
    <location>
        <begin position="495"/>
        <end position="603"/>
    </location>
</feature>
<dbReference type="SMART" id="SM00105">
    <property type="entry name" value="ArfGap"/>
    <property type="match status" value="1"/>
</dbReference>
<evidence type="ECO:0000256" key="4">
    <source>
        <dbReference type="PROSITE-ProRule" id="PRU00023"/>
    </source>
</evidence>
<feature type="region of interest" description="Disordered" evidence="6">
    <location>
        <begin position="283"/>
        <end position="429"/>
    </location>
</feature>
<feature type="compositionally biased region" description="Low complexity" evidence="6">
    <location>
        <begin position="150"/>
        <end position="175"/>
    </location>
</feature>
<dbReference type="Proteomes" id="UP000694888">
    <property type="component" value="Unplaced"/>
</dbReference>
<evidence type="ECO:0000259" key="7">
    <source>
        <dbReference type="PROSITE" id="PS50003"/>
    </source>
</evidence>
<organism evidence="10 11">
    <name type="scientific">Aplysia californica</name>
    <name type="common">California sea hare</name>
    <dbReference type="NCBI Taxonomy" id="6500"/>
    <lineage>
        <taxon>Eukaryota</taxon>
        <taxon>Metazoa</taxon>
        <taxon>Spiralia</taxon>
        <taxon>Lophotrochozoa</taxon>
        <taxon>Mollusca</taxon>
        <taxon>Gastropoda</taxon>
        <taxon>Heterobranchia</taxon>
        <taxon>Euthyneura</taxon>
        <taxon>Tectipleura</taxon>
        <taxon>Aplysiida</taxon>
        <taxon>Aplysioidea</taxon>
        <taxon>Aplysiidae</taxon>
        <taxon>Aplysia</taxon>
    </lineage>
</organism>
<feature type="compositionally biased region" description="Pro residues" evidence="6">
    <location>
        <begin position="570"/>
        <end position="579"/>
    </location>
</feature>
<dbReference type="SMART" id="SM00324">
    <property type="entry name" value="RhoGAP"/>
    <property type="match status" value="1"/>
</dbReference>
<keyword evidence="3" id="KW-0862">Zinc</keyword>
<dbReference type="SUPFAM" id="SSF50729">
    <property type="entry name" value="PH domain-like"/>
    <property type="match status" value="4"/>
</dbReference>
<dbReference type="PANTHER" id="PTHR45899">
    <property type="entry name" value="RHO GTPASE ACTIVATING PROTEIN AT 15B, ISOFORM C"/>
    <property type="match status" value="1"/>
</dbReference>
<dbReference type="Pfam" id="PF01412">
    <property type="entry name" value="ArfGap"/>
    <property type="match status" value="1"/>
</dbReference>
<dbReference type="SUPFAM" id="SSF48350">
    <property type="entry name" value="GTPase activation domain, GAP"/>
    <property type="match status" value="1"/>
</dbReference>
<dbReference type="InterPro" id="IPR052227">
    <property type="entry name" value="Arf-Rho-GAP_ANK-PH_domain"/>
</dbReference>
<feature type="compositionally biased region" description="Low complexity" evidence="6">
    <location>
        <begin position="208"/>
        <end position="219"/>
    </location>
</feature>
<keyword evidence="4" id="KW-0040">ANK repeat</keyword>
<feature type="compositionally biased region" description="Polar residues" evidence="6">
    <location>
        <begin position="373"/>
        <end position="417"/>
    </location>
</feature>
<proteinExistence type="predicted"/>
<evidence type="ECO:0000259" key="9">
    <source>
        <dbReference type="PROSITE" id="PS50238"/>
    </source>
</evidence>
<evidence type="ECO:0000256" key="1">
    <source>
        <dbReference type="ARBA" id="ARBA00022468"/>
    </source>
</evidence>
<evidence type="ECO:0000256" key="2">
    <source>
        <dbReference type="ARBA" id="ARBA00022723"/>
    </source>
</evidence>
<reference evidence="11" key="1">
    <citation type="submission" date="2025-08" db="UniProtKB">
        <authorList>
            <consortium name="RefSeq"/>
        </authorList>
    </citation>
    <scope>IDENTIFICATION</scope>
</reference>
<dbReference type="InterPro" id="IPR029071">
    <property type="entry name" value="Ubiquitin-like_domsf"/>
</dbReference>
<dbReference type="Pfam" id="PF00169">
    <property type="entry name" value="PH"/>
    <property type="match status" value="2"/>
</dbReference>
<dbReference type="InterPro" id="IPR038508">
    <property type="entry name" value="ArfGAP_dom_sf"/>
</dbReference>
<keyword evidence="1" id="KW-0343">GTPase activation</keyword>
<dbReference type="PROSITE" id="PS50238">
    <property type="entry name" value="RHOGAP"/>
    <property type="match status" value="1"/>
</dbReference>
<dbReference type="RefSeq" id="XP_035824973.1">
    <property type="nucleotide sequence ID" value="XM_035969080.1"/>
</dbReference>
<feature type="domain" description="Arf-GAP" evidence="8">
    <location>
        <begin position="977"/>
        <end position="1104"/>
    </location>
</feature>
<dbReference type="InterPro" id="IPR008936">
    <property type="entry name" value="Rho_GTPase_activation_prot"/>
</dbReference>